<feature type="domain" description="Endoribonuclease YicC-like C-terminal" evidence="7">
    <location>
        <begin position="175"/>
        <end position="294"/>
    </location>
</feature>
<evidence type="ECO:0000313" key="8">
    <source>
        <dbReference type="EMBL" id="TDY61809.1"/>
    </source>
</evidence>
<evidence type="ECO:0000256" key="3">
    <source>
        <dbReference type="ARBA" id="ARBA00022759"/>
    </source>
</evidence>
<dbReference type="Pfam" id="PF08340">
    <property type="entry name" value="YicC-like_C"/>
    <property type="match status" value="1"/>
</dbReference>
<dbReference type="PANTHER" id="PTHR30636:SF3">
    <property type="entry name" value="UPF0701 PROTEIN YICC"/>
    <property type="match status" value="1"/>
</dbReference>
<keyword evidence="9" id="KW-1185">Reference proteome</keyword>
<evidence type="ECO:0000259" key="6">
    <source>
        <dbReference type="Pfam" id="PF03755"/>
    </source>
</evidence>
<keyword evidence="3" id="KW-0255">Endonuclease</keyword>
<evidence type="ECO:0000313" key="9">
    <source>
        <dbReference type="Proteomes" id="UP000295066"/>
    </source>
</evidence>
<dbReference type="NCBIfam" id="TIGR00255">
    <property type="entry name" value="YicC/YloC family endoribonuclease"/>
    <property type="match status" value="1"/>
</dbReference>
<feature type="domain" description="Endoribonuclease YicC-like N-terminal" evidence="6">
    <location>
        <begin position="2"/>
        <end position="156"/>
    </location>
</feature>
<dbReference type="EMBL" id="SORI01000004">
    <property type="protein sequence ID" value="TDY61809.1"/>
    <property type="molecule type" value="Genomic_DNA"/>
</dbReference>
<comment type="similarity">
    <text evidence="5">Belongs to the YicC/YloC family.</text>
</comment>
<reference evidence="8 9" key="1">
    <citation type="submission" date="2019-03" db="EMBL/GenBank/DDBJ databases">
        <title>Genomic Encyclopedia of Type Strains, Phase IV (KMG-IV): sequencing the most valuable type-strain genomes for metagenomic binning, comparative biology and taxonomic classification.</title>
        <authorList>
            <person name="Goeker M."/>
        </authorList>
    </citation>
    <scope>NUCLEOTIDE SEQUENCE [LARGE SCALE GENOMIC DNA]</scope>
    <source>
        <strain evidence="8 9">DSM 25964</strain>
    </source>
</reference>
<keyword evidence="2" id="KW-0540">Nuclease</keyword>
<evidence type="ECO:0000256" key="1">
    <source>
        <dbReference type="ARBA" id="ARBA00001968"/>
    </source>
</evidence>
<evidence type="ECO:0000259" key="7">
    <source>
        <dbReference type="Pfam" id="PF08340"/>
    </source>
</evidence>
<proteinExistence type="inferred from homology"/>
<dbReference type="PANTHER" id="PTHR30636">
    <property type="entry name" value="UPF0701 PROTEIN YICC"/>
    <property type="match status" value="1"/>
</dbReference>
<comment type="cofactor">
    <cofactor evidence="1">
        <name>a divalent metal cation</name>
        <dbReference type="ChEBI" id="CHEBI:60240"/>
    </cofactor>
</comment>
<accession>A0A4R8M8C4</accession>
<protein>
    <submittedName>
        <fullName evidence="8">Uncharacterized protein (TIGR00255 family)</fullName>
    </submittedName>
</protein>
<dbReference type="InterPro" id="IPR013551">
    <property type="entry name" value="YicC-like_C"/>
</dbReference>
<dbReference type="OrthoDB" id="9771229at2"/>
<dbReference type="GO" id="GO:0016787">
    <property type="term" value="F:hydrolase activity"/>
    <property type="evidence" value="ECO:0007669"/>
    <property type="project" value="UniProtKB-KW"/>
</dbReference>
<dbReference type="InterPro" id="IPR005229">
    <property type="entry name" value="YicC/YloC-like"/>
</dbReference>
<dbReference type="AlphaFoldDB" id="A0A4R8M8C4"/>
<evidence type="ECO:0000256" key="2">
    <source>
        <dbReference type="ARBA" id="ARBA00022722"/>
    </source>
</evidence>
<dbReference type="GO" id="GO:0004521">
    <property type="term" value="F:RNA endonuclease activity"/>
    <property type="evidence" value="ECO:0007669"/>
    <property type="project" value="InterPro"/>
</dbReference>
<dbReference type="InterPro" id="IPR013527">
    <property type="entry name" value="YicC-like_N"/>
</dbReference>
<keyword evidence="4" id="KW-0378">Hydrolase</keyword>
<evidence type="ECO:0000256" key="4">
    <source>
        <dbReference type="ARBA" id="ARBA00022801"/>
    </source>
</evidence>
<gene>
    <name evidence="8" type="ORF">C8D99_10448</name>
</gene>
<name>A0A4R8M8C4_9BACT</name>
<dbReference type="Proteomes" id="UP000295066">
    <property type="component" value="Unassembled WGS sequence"/>
</dbReference>
<dbReference type="Pfam" id="PF03755">
    <property type="entry name" value="YicC-like_N"/>
    <property type="match status" value="1"/>
</dbReference>
<organism evidence="8 9">
    <name type="scientific">Aminivibrio pyruvatiphilus</name>
    <dbReference type="NCBI Taxonomy" id="1005740"/>
    <lineage>
        <taxon>Bacteria</taxon>
        <taxon>Thermotogati</taxon>
        <taxon>Synergistota</taxon>
        <taxon>Synergistia</taxon>
        <taxon>Synergistales</taxon>
        <taxon>Aminobacteriaceae</taxon>
        <taxon>Aminivibrio</taxon>
    </lineage>
</organism>
<sequence length="294" mass="33112">MIRSMTGFTRESRNFEWGTLTIEISSVNHRYQELTIRLPRELASFESAIGGLLRSGLGRGKVRFFAEISWAPRYRALAIDGDVLRNYYTQILSLSEELGTGQKPGLPSLLSLPGVLDSPSVLSMVEGQVGGALEEIVGTGITSLAGMREREGENLRRAVDGYLSSFESLVGSIEKYWTGKKEELFEELRKRVTLLLEGVTTEADQGRVAQELALMGDKWDISEEFVRSRSHCRQFRTILEGPSSEGRKLDFLIQEMNREVNTMGSKITDAELRWMVVEAKTLLEKIREQVQNVE</sequence>
<comment type="caution">
    <text evidence="8">The sequence shown here is derived from an EMBL/GenBank/DDBJ whole genome shotgun (WGS) entry which is preliminary data.</text>
</comment>
<evidence type="ECO:0000256" key="5">
    <source>
        <dbReference type="ARBA" id="ARBA00035648"/>
    </source>
</evidence>